<gene>
    <name evidence="3" type="ORF">Cch01nite_33910</name>
</gene>
<sequence>MTRPLTRAPGALAVGAGRVGGGGHRFVTDVLGGLVLVAGLLAMAAGQPFLAVGLVVVLVGVLACATRPYETALALAFLTVAFPKAGIKVGDFPVPVLLFGSVLALGLLALTAERRTRRRPTTVLLVFCALMWVLVRVARTFGTTELGDKLAYVAWSTIPLVMLLVATSIELRDRRLATWMERGFLLAAGFAVVQFFWGIERTAVPGLTIAWGDSYREKHNVISGGETDYSKIMSTYQNGNIFGATAVVFLLVAVTRIARGRAGTHDRVLAAAAALAIVLSGSRAAVLAAVVGLALLALARGSTLRKVRIFALVAGAAVAGLVLQPALTDRYAVSGLVRSGGAGRVATWSAAMESMSPADWLVGARTPYGADGAIGLVTAHGLVGIALLFSAAWVLVVGRPQWRVVFAALAALAAVDSTYAYFPTWFIPALAAALPIVAAAGPPEGDGAADELPGAREAHETGARR</sequence>
<keyword evidence="2" id="KW-0472">Membrane</keyword>
<dbReference type="RefSeq" id="WP_203757640.1">
    <property type="nucleotide sequence ID" value="NZ_BONK01000012.1"/>
</dbReference>
<organism evidence="3 4">
    <name type="scientific">Cellulomonas chitinilytica</name>
    <dbReference type="NCBI Taxonomy" id="398759"/>
    <lineage>
        <taxon>Bacteria</taxon>
        <taxon>Bacillati</taxon>
        <taxon>Actinomycetota</taxon>
        <taxon>Actinomycetes</taxon>
        <taxon>Micrococcales</taxon>
        <taxon>Cellulomonadaceae</taxon>
        <taxon>Cellulomonas</taxon>
    </lineage>
</organism>
<dbReference type="PANTHER" id="PTHR37422:SF13">
    <property type="entry name" value="LIPOPOLYSACCHARIDE BIOSYNTHESIS PROTEIN PA4999-RELATED"/>
    <property type="match status" value="1"/>
</dbReference>
<feature type="region of interest" description="Disordered" evidence="1">
    <location>
        <begin position="445"/>
        <end position="465"/>
    </location>
</feature>
<feature type="transmembrane region" description="Helical" evidence="2">
    <location>
        <begin position="241"/>
        <end position="258"/>
    </location>
</feature>
<dbReference type="InterPro" id="IPR051533">
    <property type="entry name" value="WaaL-like"/>
</dbReference>
<keyword evidence="4" id="KW-1185">Reference proteome</keyword>
<evidence type="ECO:0000256" key="1">
    <source>
        <dbReference type="SAM" id="MobiDB-lite"/>
    </source>
</evidence>
<accession>A0A919P5T9</accession>
<dbReference type="Proteomes" id="UP000632740">
    <property type="component" value="Unassembled WGS sequence"/>
</dbReference>
<evidence type="ECO:0000313" key="4">
    <source>
        <dbReference type="Proteomes" id="UP000632740"/>
    </source>
</evidence>
<keyword evidence="2" id="KW-0812">Transmembrane</keyword>
<feature type="transmembrane region" description="Helical" evidence="2">
    <location>
        <begin position="34"/>
        <end position="62"/>
    </location>
</feature>
<reference evidence="3" key="1">
    <citation type="submission" date="2021-01" db="EMBL/GenBank/DDBJ databases">
        <title>Whole genome shotgun sequence of Cellulomonas chitinilytica NBRC 110799.</title>
        <authorList>
            <person name="Komaki H."/>
            <person name="Tamura T."/>
        </authorList>
    </citation>
    <scope>NUCLEOTIDE SEQUENCE</scope>
    <source>
        <strain evidence="3">NBRC 110799</strain>
    </source>
</reference>
<dbReference type="PANTHER" id="PTHR37422">
    <property type="entry name" value="TEICHURONIC ACID BIOSYNTHESIS PROTEIN TUAE"/>
    <property type="match status" value="1"/>
</dbReference>
<feature type="transmembrane region" description="Helical" evidence="2">
    <location>
        <begin position="373"/>
        <end position="396"/>
    </location>
</feature>
<evidence type="ECO:0008006" key="5">
    <source>
        <dbReference type="Google" id="ProtNLM"/>
    </source>
</evidence>
<name>A0A919P5T9_9CELL</name>
<protein>
    <recommendedName>
        <fullName evidence="5">O-antigen ligase domain-containing protein</fullName>
    </recommendedName>
</protein>
<feature type="transmembrane region" description="Helical" evidence="2">
    <location>
        <begin position="122"/>
        <end position="138"/>
    </location>
</feature>
<comment type="caution">
    <text evidence="3">The sequence shown here is derived from an EMBL/GenBank/DDBJ whole genome shotgun (WGS) entry which is preliminary data.</text>
</comment>
<feature type="transmembrane region" description="Helical" evidence="2">
    <location>
        <begin position="402"/>
        <end position="422"/>
    </location>
</feature>
<keyword evidence="2" id="KW-1133">Transmembrane helix</keyword>
<evidence type="ECO:0000256" key="2">
    <source>
        <dbReference type="SAM" id="Phobius"/>
    </source>
</evidence>
<dbReference type="EMBL" id="BONK01000012">
    <property type="protein sequence ID" value="GIG22667.1"/>
    <property type="molecule type" value="Genomic_DNA"/>
</dbReference>
<feature type="transmembrane region" description="Helical" evidence="2">
    <location>
        <begin position="270"/>
        <end position="297"/>
    </location>
</feature>
<feature type="compositionally biased region" description="Basic and acidic residues" evidence="1">
    <location>
        <begin position="453"/>
        <end position="465"/>
    </location>
</feature>
<evidence type="ECO:0000313" key="3">
    <source>
        <dbReference type="EMBL" id="GIG22667.1"/>
    </source>
</evidence>
<feature type="transmembrane region" description="Helical" evidence="2">
    <location>
        <begin position="309"/>
        <end position="328"/>
    </location>
</feature>
<feature type="transmembrane region" description="Helical" evidence="2">
    <location>
        <begin position="92"/>
        <end position="110"/>
    </location>
</feature>
<dbReference type="AlphaFoldDB" id="A0A919P5T9"/>
<feature type="transmembrane region" description="Helical" evidence="2">
    <location>
        <begin position="150"/>
        <end position="171"/>
    </location>
</feature>
<proteinExistence type="predicted"/>